<evidence type="ECO:0000313" key="5">
    <source>
        <dbReference type="Proteomes" id="UP000694941"/>
    </source>
</evidence>
<reference evidence="6" key="1">
    <citation type="submission" date="2025-08" db="UniProtKB">
        <authorList>
            <consortium name="RefSeq"/>
        </authorList>
    </citation>
    <scope>IDENTIFICATION</scope>
    <source>
        <tissue evidence="6">Muscle</tissue>
    </source>
</reference>
<dbReference type="GeneID" id="106464413"/>
<evidence type="ECO:0000256" key="3">
    <source>
        <dbReference type="SAM" id="Phobius"/>
    </source>
</evidence>
<keyword evidence="3" id="KW-0812">Transmembrane</keyword>
<gene>
    <name evidence="6" type="primary">LOC106464413</name>
</gene>
<dbReference type="InterPro" id="IPR000073">
    <property type="entry name" value="AB_hydrolase_1"/>
</dbReference>
<feature type="transmembrane region" description="Helical" evidence="3">
    <location>
        <begin position="6"/>
        <end position="28"/>
    </location>
</feature>
<evidence type="ECO:0000259" key="4">
    <source>
        <dbReference type="Pfam" id="PF00561"/>
    </source>
</evidence>
<comment type="similarity">
    <text evidence="2">Belongs to the AB hydrolase superfamily. Epoxide hydrolase family.</text>
</comment>
<accession>A0ABM1BDV8</accession>
<evidence type="ECO:0000256" key="2">
    <source>
        <dbReference type="ARBA" id="ARBA00038334"/>
    </source>
</evidence>
<keyword evidence="1" id="KW-0378">Hydrolase</keyword>
<evidence type="ECO:0000256" key="1">
    <source>
        <dbReference type="ARBA" id="ARBA00022801"/>
    </source>
</evidence>
<organism evidence="5 6">
    <name type="scientific">Limulus polyphemus</name>
    <name type="common">Atlantic horseshoe crab</name>
    <dbReference type="NCBI Taxonomy" id="6850"/>
    <lineage>
        <taxon>Eukaryota</taxon>
        <taxon>Metazoa</taxon>
        <taxon>Ecdysozoa</taxon>
        <taxon>Arthropoda</taxon>
        <taxon>Chelicerata</taxon>
        <taxon>Merostomata</taxon>
        <taxon>Xiphosura</taxon>
        <taxon>Limulidae</taxon>
        <taxon>Limulus</taxon>
    </lineage>
</organism>
<dbReference type="RefSeq" id="XP_013780002.1">
    <property type="nucleotide sequence ID" value="XM_013924548.2"/>
</dbReference>
<dbReference type="Pfam" id="PF00561">
    <property type="entry name" value="Abhydrolase_1"/>
    <property type="match status" value="1"/>
</dbReference>
<evidence type="ECO:0000313" key="6">
    <source>
        <dbReference type="RefSeq" id="XP_013780002.1"/>
    </source>
</evidence>
<dbReference type="Proteomes" id="UP000694941">
    <property type="component" value="Unplaced"/>
</dbReference>
<protein>
    <submittedName>
        <fullName evidence="6">Epoxide hydrolase 4-like</fullName>
    </submittedName>
</protein>
<proteinExistence type="inferred from homology"/>
<sequence>MIIHTLVRWIFAVFYGLIVSIVTIFSIIRHGNSYFKRKIRDTTPEILQDISLGKHACIKLKNLKIHYVTTGDIKNPLMLLLHGFPEFWFSWRYQLKEFSKDYWLVAIDLPGYGNSEKPKGIQAYTSDELTLCLKELIVALGRQKAIVVGHDWGGILAWYLAGNYPDVVDKLVVMNAPHPGHFEKVLFSSLKQFLMCWYIFFFQLPLLPEFVIQGRDMIIFDEAFKKDGQPIWSSEEIEAYKYTFSRPGALTPPINFYRAAMARIGTNIESKNVHIRVPTLMVWGEKDKALSLQLATGCVRFVDDFTLRIVENASHWVQTEQPDEVNRHVWDFLNKTRNK</sequence>
<dbReference type="InterPro" id="IPR029058">
    <property type="entry name" value="AB_hydrolase_fold"/>
</dbReference>
<keyword evidence="5" id="KW-1185">Reference proteome</keyword>
<dbReference type="PRINTS" id="PR00111">
    <property type="entry name" value="ABHYDROLASE"/>
</dbReference>
<dbReference type="InterPro" id="IPR000639">
    <property type="entry name" value="Epox_hydrolase-like"/>
</dbReference>
<feature type="domain" description="AB hydrolase-1" evidence="4">
    <location>
        <begin position="76"/>
        <end position="182"/>
    </location>
</feature>
<dbReference type="Gene3D" id="3.40.50.1820">
    <property type="entry name" value="alpha/beta hydrolase"/>
    <property type="match status" value="1"/>
</dbReference>
<dbReference type="SUPFAM" id="SSF53474">
    <property type="entry name" value="alpha/beta-Hydrolases"/>
    <property type="match status" value="1"/>
</dbReference>
<dbReference type="PRINTS" id="PR00412">
    <property type="entry name" value="EPOXHYDRLASE"/>
</dbReference>
<dbReference type="PANTHER" id="PTHR43329">
    <property type="entry name" value="EPOXIDE HYDROLASE"/>
    <property type="match status" value="1"/>
</dbReference>
<keyword evidence="3" id="KW-1133">Transmembrane helix</keyword>
<name>A0ABM1BDV8_LIMPO</name>
<keyword evidence="3" id="KW-0472">Membrane</keyword>